<proteinExistence type="predicted"/>
<keyword evidence="3" id="KW-1185">Reference proteome</keyword>
<accession>A0A286RIS6</accession>
<reference evidence="2 3" key="1">
    <citation type="journal article" name="Front. Microbiol.">
        <title>Sugar Metabolism of the First Thermophilic Planctomycete Thermogutta terrifontis: Comparative Genomic and Transcriptomic Approaches.</title>
        <authorList>
            <person name="Elcheninov A.G."/>
            <person name="Menzel P."/>
            <person name="Gudbergsdottir S.R."/>
            <person name="Slesarev A.I."/>
            <person name="Kadnikov V.V."/>
            <person name="Krogh A."/>
            <person name="Bonch-Osmolovskaya E.A."/>
            <person name="Peng X."/>
            <person name="Kublanov I.V."/>
        </authorList>
    </citation>
    <scope>NUCLEOTIDE SEQUENCE [LARGE SCALE GENOMIC DNA]</scope>
    <source>
        <strain evidence="2 3">R1</strain>
    </source>
</reference>
<dbReference type="KEGG" id="ttf:THTE_3269"/>
<feature type="region of interest" description="Disordered" evidence="1">
    <location>
        <begin position="1"/>
        <end position="50"/>
    </location>
</feature>
<evidence type="ECO:0000256" key="1">
    <source>
        <dbReference type="SAM" id="MobiDB-lite"/>
    </source>
</evidence>
<evidence type="ECO:0000313" key="3">
    <source>
        <dbReference type="Proteomes" id="UP000215086"/>
    </source>
</evidence>
<protein>
    <submittedName>
        <fullName evidence="2">Uncharacterized protein</fullName>
    </submittedName>
</protein>
<organism evidence="2 3">
    <name type="scientific">Thermogutta terrifontis</name>
    <dbReference type="NCBI Taxonomy" id="1331910"/>
    <lineage>
        <taxon>Bacteria</taxon>
        <taxon>Pseudomonadati</taxon>
        <taxon>Planctomycetota</taxon>
        <taxon>Planctomycetia</taxon>
        <taxon>Pirellulales</taxon>
        <taxon>Thermoguttaceae</taxon>
        <taxon>Thermogutta</taxon>
    </lineage>
</organism>
<name>A0A286RIS6_9BACT</name>
<evidence type="ECO:0000313" key="2">
    <source>
        <dbReference type="EMBL" id="ASV75871.1"/>
    </source>
</evidence>
<feature type="compositionally biased region" description="Basic and acidic residues" evidence="1">
    <location>
        <begin position="20"/>
        <end position="29"/>
    </location>
</feature>
<sequence length="50" mass="5886">MDLEPDYSETHNHKRASQRGSEDQPELRAKGPIQKPLQIFPPQWKAMIRE</sequence>
<gene>
    <name evidence="2" type="ORF">THTE_3269</name>
</gene>
<dbReference type="EMBL" id="CP018477">
    <property type="protein sequence ID" value="ASV75871.1"/>
    <property type="molecule type" value="Genomic_DNA"/>
</dbReference>
<dbReference type="AlphaFoldDB" id="A0A286RIS6"/>
<dbReference type="Proteomes" id="UP000215086">
    <property type="component" value="Chromosome"/>
</dbReference>